<keyword evidence="1" id="KW-0812">Transmembrane</keyword>
<dbReference type="PATRIC" id="fig|299146.4.peg.6022"/>
<evidence type="ECO:0000256" key="1">
    <source>
        <dbReference type="SAM" id="Phobius"/>
    </source>
</evidence>
<accession>A0A1A9AFQ3</accession>
<sequence>MYNNVTAPAAAGAATSGSLALTGASTLWIVLAGFAMVAAGSALMRIVPKVRRSR</sequence>
<organism evidence="2 3">
    <name type="scientific">Micromonospora narathiwatensis</name>
    <dbReference type="NCBI Taxonomy" id="299146"/>
    <lineage>
        <taxon>Bacteria</taxon>
        <taxon>Bacillati</taxon>
        <taxon>Actinomycetota</taxon>
        <taxon>Actinomycetes</taxon>
        <taxon>Micromonosporales</taxon>
        <taxon>Micromonosporaceae</taxon>
        <taxon>Micromonospora</taxon>
    </lineage>
</organism>
<dbReference type="EMBL" id="LT594324">
    <property type="protein sequence ID" value="SBT55004.1"/>
    <property type="molecule type" value="Genomic_DNA"/>
</dbReference>
<protein>
    <recommendedName>
        <fullName evidence="4">LPXTG-motif cell wall anchor domain-containing protein</fullName>
    </recommendedName>
</protein>
<dbReference type="Proteomes" id="UP000198765">
    <property type="component" value="Chromosome I"/>
</dbReference>
<keyword evidence="1" id="KW-0472">Membrane</keyword>
<proteinExistence type="predicted"/>
<keyword evidence="1" id="KW-1133">Transmembrane helix</keyword>
<name>A0A1A9AFQ3_9ACTN</name>
<evidence type="ECO:0000313" key="2">
    <source>
        <dbReference type="EMBL" id="SBT55004.1"/>
    </source>
</evidence>
<gene>
    <name evidence="2" type="ORF">GA0070621_5836</name>
</gene>
<reference evidence="2 3" key="1">
    <citation type="submission" date="2016-06" db="EMBL/GenBank/DDBJ databases">
        <authorList>
            <person name="Kjaerup R.B."/>
            <person name="Dalgaard T.S."/>
            <person name="Juul-Madsen H.R."/>
        </authorList>
    </citation>
    <scope>NUCLEOTIDE SEQUENCE [LARGE SCALE GENOMIC DNA]</scope>
    <source>
        <strain evidence="2 3">DSM 45248</strain>
    </source>
</reference>
<feature type="transmembrane region" description="Helical" evidence="1">
    <location>
        <begin position="27"/>
        <end position="47"/>
    </location>
</feature>
<keyword evidence="3" id="KW-1185">Reference proteome</keyword>
<evidence type="ECO:0000313" key="3">
    <source>
        <dbReference type="Proteomes" id="UP000198765"/>
    </source>
</evidence>
<dbReference type="AlphaFoldDB" id="A0A1A9AFQ3"/>
<evidence type="ECO:0008006" key="4">
    <source>
        <dbReference type="Google" id="ProtNLM"/>
    </source>
</evidence>